<dbReference type="EMBL" id="JAKMXF010000313">
    <property type="protein sequence ID" value="KAI6650153.1"/>
    <property type="molecule type" value="Genomic_DNA"/>
</dbReference>
<dbReference type="Proteomes" id="UP001165289">
    <property type="component" value="Unassembled WGS sequence"/>
</dbReference>
<reference evidence="1 2" key="1">
    <citation type="journal article" date="2023" name="BMC Biol.">
        <title>The compact genome of the sponge Oopsacas minuta (Hexactinellida) is lacking key metazoan core genes.</title>
        <authorList>
            <person name="Santini S."/>
            <person name="Schenkelaars Q."/>
            <person name="Jourda C."/>
            <person name="Duchesne M."/>
            <person name="Belahbib H."/>
            <person name="Rocher C."/>
            <person name="Selva M."/>
            <person name="Riesgo A."/>
            <person name="Vervoort M."/>
            <person name="Leys S.P."/>
            <person name="Kodjabachian L."/>
            <person name="Le Bivic A."/>
            <person name="Borchiellini C."/>
            <person name="Claverie J.M."/>
            <person name="Renard E."/>
        </authorList>
    </citation>
    <scope>NUCLEOTIDE SEQUENCE [LARGE SCALE GENOMIC DNA]</scope>
    <source>
        <strain evidence="1">SPO-2</strain>
    </source>
</reference>
<comment type="caution">
    <text evidence="1">The sequence shown here is derived from an EMBL/GenBank/DDBJ whole genome shotgun (WGS) entry which is preliminary data.</text>
</comment>
<evidence type="ECO:0000313" key="1">
    <source>
        <dbReference type="EMBL" id="KAI6650153.1"/>
    </source>
</evidence>
<accession>A0AAV7JN67</accession>
<evidence type="ECO:0000313" key="2">
    <source>
        <dbReference type="Proteomes" id="UP001165289"/>
    </source>
</evidence>
<name>A0AAV7JN67_9METZ</name>
<organism evidence="1 2">
    <name type="scientific">Oopsacas minuta</name>
    <dbReference type="NCBI Taxonomy" id="111878"/>
    <lineage>
        <taxon>Eukaryota</taxon>
        <taxon>Metazoa</taxon>
        <taxon>Porifera</taxon>
        <taxon>Hexactinellida</taxon>
        <taxon>Hexasterophora</taxon>
        <taxon>Lyssacinosida</taxon>
        <taxon>Leucopsacidae</taxon>
        <taxon>Oopsacas</taxon>
    </lineage>
</organism>
<dbReference type="AlphaFoldDB" id="A0AAV7JN67"/>
<keyword evidence="2" id="KW-1185">Reference proteome</keyword>
<protein>
    <submittedName>
        <fullName evidence="1">Uncharacterized protein</fullName>
    </submittedName>
</protein>
<proteinExistence type="predicted"/>
<gene>
    <name evidence="1" type="ORF">LOD99_6070</name>
</gene>
<sequence length="101" mass="11951">MVNIDYTDYFIYPKCLDNPDVIIMDGITMRTCKESPQAHFQFDDDQQHPQIPQSARLFIATTKLRKQLQTVHNLPTRSLVEVEPMSQDFFTYFPAFKKNYK</sequence>